<sequence>MKRYYPLCTAALLVLLASASAQVVKPPFVPSQQELDRPFGKEDEVQFRTPPLVDHPETWFHFIGGNVSKAGITKDLEAIAQAGFSGVQLFHGQFGGPWPGVAAQITSLSANWDDAVKHTAQECRRLGLNFSMNNCPGWATSGGPWITPANAMRTIVWSRTDVTGGQTIRQNLPMPQPSTAAWRDYKPVAVLAFPTPLGDSGKPLVPQVVKSNVAADWKLYVAGKAQQAIHLPPADTMKPYWVEVNFDTATIVRSVEFSSIQAFNHAQAYDPGVRVVIQAVLAQGQIRDILQVNMPQANWQDDQPITLACDEVPGVKTYRIIIYNKHDMALGSLRLFSAARKDSWESEAGWTLRSLERAGQHPKQSPQAFINAHDILDISGSMDSTGHLQWTAPKGAWTILRIGHVNAGRQNGPAPKEGTGWEANKLAASGAEAHFAGYIGRLSGQQGPLAGGLLNGMLIDSWECHTQTWTPDMEANFQRVSHYPLRQWLPALFGYVIKDPETTGRFLIDWRNTVNELFTHNYYGRMATLARKNGLYVSYETSAGDIIPGDILEYYKYADVPMAEFWQPMSDAFVGSLNFKPIKPTVSAARMYGKPRVAAESFTNMTLSWDEHFDMLREVANCNTAEGVTHYVFHTYTHNPQTPFIAPGSSFGAGIGTPFLRGQTWWPYMPYFTNYLARCTYMLERGKPVSDVLWYLGDEVNHKPNQLAPFPEGFKYDYCNPDVLINRLMVKNGLLVTPEGIEYRVLWLPDAPRMLPQTLAKINTLVKAGATIVGEAPVGLATLAGGDAAQLRFNAAVKSIWGTGQTGIRKNGKGYVVSGITLQQALAALHIPPDVTGGDALWVHRKTAGADWYFISAPKGKGFGGQLSFRTAGAPAYWDPITGTTRNIPSYQKDGRTVIDLDLAQSNACFIVFSKKAPTQVVNSRDLASIPIAGPWTLHFPAGWGAPDTVRLTELKAWNALDLSPAGKAFSGTATYTTTFTIDSVLPNRQYILNLGRVDMVATVAINGTPVGNVLAPPYQLSVNTFLHQGQNTLTVAVTSTWFNRLVYDAGIPEDQRKTWTIDGPDPSATLQATGLIGPVTMQVKEPAHL</sequence>
<dbReference type="Proteomes" id="UP000242818">
    <property type="component" value="Unassembled WGS sequence"/>
</dbReference>
<dbReference type="SUPFAM" id="SSF49785">
    <property type="entry name" value="Galactose-binding domain-like"/>
    <property type="match status" value="1"/>
</dbReference>
<dbReference type="PANTHER" id="PTHR43817">
    <property type="entry name" value="GLYCOSYL HYDROLASE"/>
    <property type="match status" value="1"/>
</dbReference>
<dbReference type="OrthoDB" id="9761519at2"/>
<dbReference type="InterPro" id="IPR008979">
    <property type="entry name" value="Galactose-bd-like_sf"/>
</dbReference>
<reference evidence="5 6" key="1">
    <citation type="submission" date="2016-08" db="EMBL/GenBank/DDBJ databases">
        <authorList>
            <person name="Seilhamer J.J."/>
        </authorList>
    </citation>
    <scope>NUCLEOTIDE SEQUENCE [LARGE SCALE GENOMIC DNA]</scope>
    <source>
        <strain evidence="5 6">A37T2</strain>
    </source>
</reference>
<name>A0A1C3YPE9_9BACT</name>
<organism evidence="5 6">
    <name type="scientific">Chitinophaga costaii</name>
    <dbReference type="NCBI Taxonomy" id="1335309"/>
    <lineage>
        <taxon>Bacteria</taxon>
        <taxon>Pseudomonadati</taxon>
        <taxon>Bacteroidota</taxon>
        <taxon>Chitinophagia</taxon>
        <taxon>Chitinophagales</taxon>
        <taxon>Chitinophagaceae</taxon>
        <taxon>Chitinophaga</taxon>
    </lineage>
</organism>
<dbReference type="NCBIfam" id="NF045579">
    <property type="entry name" value="rhamnoside_JR"/>
    <property type="match status" value="1"/>
</dbReference>
<dbReference type="InterPro" id="IPR054593">
    <property type="entry name" value="Beta-mannosidase-like_N2"/>
</dbReference>
<protein>
    <submittedName>
        <fullName evidence="5">Alpha-L-rhamnosidase</fullName>
    </submittedName>
</protein>
<feature type="signal peptide" evidence="3">
    <location>
        <begin position="1"/>
        <end position="21"/>
    </location>
</feature>
<dbReference type="Pfam" id="PF22666">
    <property type="entry name" value="Glyco_hydro_2_N2"/>
    <property type="match status" value="1"/>
</dbReference>
<gene>
    <name evidence="5" type="ORF">GA0116948_10126</name>
</gene>
<dbReference type="GO" id="GO:0004553">
    <property type="term" value="F:hydrolase activity, hydrolyzing O-glycosyl compounds"/>
    <property type="evidence" value="ECO:0007669"/>
    <property type="project" value="UniProtKB-ARBA"/>
</dbReference>
<dbReference type="STRING" id="1335309.GA0116948_10126"/>
<evidence type="ECO:0000256" key="3">
    <source>
        <dbReference type="SAM" id="SignalP"/>
    </source>
</evidence>
<evidence type="ECO:0000256" key="1">
    <source>
        <dbReference type="ARBA" id="ARBA00022729"/>
    </source>
</evidence>
<keyword evidence="6" id="KW-1185">Reference proteome</keyword>
<keyword evidence="2" id="KW-0378">Hydrolase</keyword>
<dbReference type="Pfam" id="PF17132">
    <property type="entry name" value="Glyco_hydro_106"/>
    <property type="match status" value="1"/>
</dbReference>
<accession>A0A1C3YPE9</accession>
<evidence type="ECO:0000259" key="4">
    <source>
        <dbReference type="Pfam" id="PF22666"/>
    </source>
</evidence>
<feature type="chain" id="PRO_5008687642" evidence="3">
    <location>
        <begin position="22"/>
        <end position="1090"/>
    </location>
</feature>
<evidence type="ECO:0000313" key="5">
    <source>
        <dbReference type="EMBL" id="SCB71976.1"/>
    </source>
</evidence>
<dbReference type="RefSeq" id="WP_089707779.1">
    <property type="nucleotide sequence ID" value="NZ_FMAR01000001.1"/>
</dbReference>
<dbReference type="Gene3D" id="2.60.120.260">
    <property type="entry name" value="Galactose-binding domain-like"/>
    <property type="match status" value="1"/>
</dbReference>
<proteinExistence type="predicted"/>
<dbReference type="PANTHER" id="PTHR43817:SF1">
    <property type="entry name" value="HYDROLASE, FAMILY 43, PUTATIVE (AFU_ORTHOLOGUE AFUA_3G01660)-RELATED"/>
    <property type="match status" value="1"/>
</dbReference>
<evidence type="ECO:0000313" key="6">
    <source>
        <dbReference type="Proteomes" id="UP000242818"/>
    </source>
</evidence>
<dbReference type="EMBL" id="FMAR01000001">
    <property type="protein sequence ID" value="SCB71976.1"/>
    <property type="molecule type" value="Genomic_DNA"/>
</dbReference>
<dbReference type="AlphaFoldDB" id="A0A1C3YPE9"/>
<feature type="domain" description="Beta-mannosidase-like galactose-binding" evidence="4">
    <location>
        <begin position="974"/>
        <end position="1044"/>
    </location>
</feature>
<evidence type="ECO:0000256" key="2">
    <source>
        <dbReference type="ARBA" id="ARBA00022801"/>
    </source>
</evidence>
<keyword evidence="1 3" id="KW-0732">Signal</keyword>